<protein>
    <submittedName>
        <fullName evidence="1">Uncharacterized protein</fullName>
    </submittedName>
</protein>
<reference evidence="1" key="1">
    <citation type="submission" date="2018-06" db="EMBL/GenBank/DDBJ databases">
        <authorList>
            <person name="Zhirakovskaya E."/>
        </authorList>
    </citation>
    <scope>NUCLEOTIDE SEQUENCE</scope>
</reference>
<organism evidence="1">
    <name type="scientific">hydrothermal vent metagenome</name>
    <dbReference type="NCBI Taxonomy" id="652676"/>
    <lineage>
        <taxon>unclassified sequences</taxon>
        <taxon>metagenomes</taxon>
        <taxon>ecological metagenomes</taxon>
    </lineage>
</organism>
<name>A0A3B0SL56_9ZZZZ</name>
<sequence length="123" mass="13970">MDRPTRQEQARAILERQARRLASQSLGRRATSTADFEEAFNLEMMDLHAEIPDKMALLRLGRNLVGPRDGLYILDDGESFRVYLQEKGETYQGYRGLDFETARSVVIDLVIQLDGLPFTPPGI</sequence>
<dbReference type="AlphaFoldDB" id="A0A3B0SL56"/>
<proteinExistence type="predicted"/>
<dbReference type="EMBL" id="UOEK01000080">
    <property type="protein sequence ID" value="VAV95615.1"/>
    <property type="molecule type" value="Genomic_DNA"/>
</dbReference>
<accession>A0A3B0SL56</accession>
<evidence type="ECO:0000313" key="1">
    <source>
        <dbReference type="EMBL" id="VAV95615.1"/>
    </source>
</evidence>
<gene>
    <name evidence="1" type="ORF">MNBD_ACTINO02-3017</name>
</gene>